<dbReference type="InterPro" id="IPR023057">
    <property type="entry name" value="GlnE"/>
</dbReference>
<feature type="domain" description="Glutamate-ammonia ligase adenylyltransferase repeated" evidence="8">
    <location>
        <begin position="50"/>
        <end position="291"/>
    </location>
</feature>
<evidence type="ECO:0000313" key="10">
    <source>
        <dbReference type="EMBL" id="OGI46698.1"/>
    </source>
</evidence>
<reference evidence="10 11" key="1">
    <citation type="journal article" date="2016" name="Nat. Commun.">
        <title>Thousands of microbial genomes shed light on interconnected biogeochemical processes in an aquifer system.</title>
        <authorList>
            <person name="Anantharaman K."/>
            <person name="Brown C.T."/>
            <person name="Hug L.A."/>
            <person name="Sharon I."/>
            <person name="Castelle C.J."/>
            <person name="Probst A.J."/>
            <person name="Thomas B.C."/>
            <person name="Singh A."/>
            <person name="Wilkins M.J."/>
            <person name="Karaoz U."/>
            <person name="Brodie E.L."/>
            <person name="Williams K.H."/>
            <person name="Hubbard S.S."/>
            <person name="Banfield J.F."/>
        </authorList>
    </citation>
    <scope>NUCLEOTIDE SEQUENCE [LARGE SCALE GENOMIC DNA]</scope>
</reference>
<evidence type="ECO:0000256" key="4">
    <source>
        <dbReference type="ARBA" id="ARBA00022840"/>
    </source>
</evidence>
<dbReference type="Pfam" id="PF03710">
    <property type="entry name" value="GlnE"/>
    <property type="match status" value="2"/>
</dbReference>
<dbReference type="EMBL" id="MFSU01000076">
    <property type="protein sequence ID" value="OGI46698.1"/>
    <property type="molecule type" value="Genomic_DNA"/>
</dbReference>
<feature type="domain" description="PII-uridylyltransferase/Glutamine-synthetase adenylyltransferase" evidence="9">
    <location>
        <begin position="846"/>
        <end position="943"/>
    </location>
</feature>
<keyword evidence="3 7" id="KW-0547">Nucleotide-binding</keyword>
<gene>
    <name evidence="7" type="primary">glnE</name>
    <name evidence="10" type="ORF">A2151_06090</name>
</gene>
<evidence type="ECO:0000259" key="8">
    <source>
        <dbReference type="Pfam" id="PF03710"/>
    </source>
</evidence>
<evidence type="ECO:0000259" key="9">
    <source>
        <dbReference type="Pfam" id="PF08335"/>
    </source>
</evidence>
<dbReference type="AlphaFoldDB" id="A0A1F6TNJ1"/>
<dbReference type="InterPro" id="IPR013546">
    <property type="entry name" value="PII_UdlTrfase/GS_AdlTrfase"/>
</dbReference>
<keyword evidence="5 7" id="KW-0460">Magnesium</keyword>
<comment type="cofactor">
    <cofactor evidence="7">
        <name>Mg(2+)</name>
        <dbReference type="ChEBI" id="CHEBI:18420"/>
    </cofactor>
</comment>
<dbReference type="NCBIfam" id="NF008292">
    <property type="entry name" value="PRK11072.1"/>
    <property type="match status" value="1"/>
</dbReference>
<proteinExistence type="inferred from homology"/>
<dbReference type="EC" id="2.7.7.42" evidence="7"/>
<dbReference type="HAMAP" id="MF_00802">
    <property type="entry name" value="GlnE"/>
    <property type="match status" value="1"/>
</dbReference>
<dbReference type="GO" id="GO:0000820">
    <property type="term" value="P:regulation of glutamine family amino acid metabolic process"/>
    <property type="evidence" value="ECO:0007669"/>
    <property type="project" value="UniProtKB-UniRule"/>
</dbReference>
<dbReference type="Pfam" id="PF08335">
    <property type="entry name" value="GlnD_UR_UTase"/>
    <property type="match status" value="2"/>
</dbReference>
<dbReference type="FunFam" id="1.20.120.330:FF:000005">
    <property type="entry name" value="Bifunctional glutamine synthetase adenylyltransferase/adenylyl-removing enzyme"/>
    <property type="match status" value="1"/>
</dbReference>
<dbReference type="Gene3D" id="3.30.460.10">
    <property type="entry name" value="Beta Polymerase, domain 2"/>
    <property type="match status" value="2"/>
</dbReference>
<dbReference type="EC" id="2.7.7.89" evidence="7"/>
<dbReference type="SUPFAM" id="SSF81301">
    <property type="entry name" value="Nucleotidyltransferase"/>
    <property type="match status" value="2"/>
</dbReference>
<keyword evidence="4 7" id="KW-0067">ATP-binding</keyword>
<dbReference type="GO" id="GO:0008882">
    <property type="term" value="F:[glutamate-ammonia-ligase] adenylyltransferase activity"/>
    <property type="evidence" value="ECO:0007669"/>
    <property type="project" value="UniProtKB-UniRule"/>
</dbReference>
<dbReference type="Proteomes" id="UP000178885">
    <property type="component" value="Unassembled WGS sequence"/>
</dbReference>
<feature type="domain" description="Glutamate-ammonia ligase adenylyltransferase repeated" evidence="8">
    <location>
        <begin position="569"/>
        <end position="830"/>
    </location>
</feature>
<protein>
    <recommendedName>
        <fullName evidence="7">Bifunctional glutamine synthetase adenylyltransferase/adenylyl-removing enzyme</fullName>
    </recommendedName>
    <alternativeName>
        <fullName evidence="7">ATP:glutamine synthetase adenylyltransferase</fullName>
    </alternativeName>
    <alternativeName>
        <fullName evidence="7">ATase</fullName>
    </alternativeName>
    <domain>
        <recommendedName>
            <fullName evidence="7">Glutamine synthetase adenylyl-L-tyrosine phosphorylase</fullName>
            <ecNumber evidence="7">2.7.7.89</ecNumber>
        </recommendedName>
        <alternativeName>
            <fullName evidence="7">Adenylyl removase</fullName>
            <shortName evidence="7">AR</shortName>
            <shortName evidence="7">AT-N</shortName>
        </alternativeName>
    </domain>
    <domain>
        <recommendedName>
            <fullName evidence="7">Glutamine synthetase adenylyl transferase</fullName>
            <ecNumber evidence="7">2.7.7.42</ecNumber>
        </recommendedName>
        <alternativeName>
            <fullName evidence="7">Adenylyl transferase</fullName>
            <shortName evidence="7">AT</shortName>
            <shortName evidence="7">AT-C</shortName>
        </alternativeName>
    </domain>
</protein>
<dbReference type="GO" id="GO:0005524">
    <property type="term" value="F:ATP binding"/>
    <property type="evidence" value="ECO:0007669"/>
    <property type="project" value="UniProtKB-UniRule"/>
</dbReference>
<name>A0A1F6TNJ1_9PROT</name>
<feature type="region of interest" description="Adenylyl transferase" evidence="7">
    <location>
        <begin position="464"/>
        <end position="974"/>
    </location>
</feature>
<evidence type="ECO:0000256" key="3">
    <source>
        <dbReference type="ARBA" id="ARBA00022741"/>
    </source>
</evidence>
<comment type="function">
    <text evidence="7">Involved in the regulation of glutamine synthetase GlnA, a key enzyme in the process to assimilate ammonia. When cellular nitrogen levels are high, the C-terminal adenylyl transferase (AT) inactivates GlnA by covalent transfer of an adenylyl group from ATP to specific tyrosine residue of GlnA, thus reducing its activity. Conversely, when nitrogen levels are low, the N-terminal adenylyl removase (AR) activates GlnA by removing the adenylyl group by phosphorolysis, increasing its activity. The regulatory region of GlnE binds the signal transduction protein PII (GlnB) which indicates the nitrogen status of the cell.</text>
</comment>
<evidence type="ECO:0000256" key="7">
    <source>
        <dbReference type="HAMAP-Rule" id="MF_00802"/>
    </source>
</evidence>
<dbReference type="GO" id="GO:0000287">
    <property type="term" value="F:magnesium ion binding"/>
    <property type="evidence" value="ECO:0007669"/>
    <property type="project" value="UniProtKB-UniRule"/>
</dbReference>
<comment type="similarity">
    <text evidence="7">Belongs to the GlnE family.</text>
</comment>
<keyword evidence="2 7" id="KW-0548">Nucleotidyltransferase</keyword>
<comment type="catalytic activity">
    <reaction evidence="7">
        <text>[glutamine synthetase]-L-tyrosine + ATP = [glutamine synthetase]-O(4)-(5'-adenylyl)-L-tyrosine + diphosphate</text>
        <dbReference type="Rhea" id="RHEA:18589"/>
        <dbReference type="Rhea" id="RHEA-COMP:10660"/>
        <dbReference type="Rhea" id="RHEA-COMP:10661"/>
        <dbReference type="ChEBI" id="CHEBI:30616"/>
        <dbReference type="ChEBI" id="CHEBI:33019"/>
        <dbReference type="ChEBI" id="CHEBI:46858"/>
        <dbReference type="ChEBI" id="CHEBI:83624"/>
        <dbReference type="EC" id="2.7.7.42"/>
    </reaction>
</comment>
<dbReference type="Gene3D" id="1.20.120.330">
    <property type="entry name" value="Nucleotidyltransferases domain 2"/>
    <property type="match status" value="2"/>
</dbReference>
<evidence type="ECO:0000256" key="2">
    <source>
        <dbReference type="ARBA" id="ARBA00022695"/>
    </source>
</evidence>
<dbReference type="FunFam" id="3.30.460.10:FF:000009">
    <property type="entry name" value="Bifunctional glutamine synthetase adenylyltransferase/adenylyl-removing enzyme"/>
    <property type="match status" value="1"/>
</dbReference>
<dbReference type="CDD" id="cd05401">
    <property type="entry name" value="NT_GlnE_GlnD_like"/>
    <property type="match status" value="2"/>
</dbReference>
<dbReference type="PANTHER" id="PTHR30621:SF0">
    <property type="entry name" value="BIFUNCTIONAL GLUTAMINE SYNTHETASE ADENYLYLTRANSFERASE_ADENYLYL-REMOVING ENZYME"/>
    <property type="match status" value="1"/>
</dbReference>
<keyword evidence="6 7" id="KW-0511">Multifunctional enzyme</keyword>
<evidence type="ECO:0000313" key="11">
    <source>
        <dbReference type="Proteomes" id="UP000178885"/>
    </source>
</evidence>
<dbReference type="GO" id="GO:0005829">
    <property type="term" value="C:cytosol"/>
    <property type="evidence" value="ECO:0007669"/>
    <property type="project" value="TreeGrafter"/>
</dbReference>
<dbReference type="Gene3D" id="1.20.120.1510">
    <property type="match status" value="1"/>
</dbReference>
<feature type="domain" description="PII-uridylyltransferase/Glutamine-synthetase adenylyltransferase" evidence="9">
    <location>
        <begin position="314"/>
        <end position="453"/>
    </location>
</feature>
<evidence type="ECO:0000256" key="6">
    <source>
        <dbReference type="ARBA" id="ARBA00023268"/>
    </source>
</evidence>
<sequence>MEAGENRFTDALAQIPLSLRALAEDDARQVGAQLSDLGAMAVPGGDWVAALPRVFVASEFVTRTCVQHPEVLRELIESRDLLRAYAAGELGRRIERELAGVPDEPALKSRLRLLRRREMLRLAFRDLAGWADLDEVVTAATELADACLAAALEHLNLWATARHGAPVGVGGAPAAMVVLGLGKLGGRELNFSSDIDLVFAYTEEGETARGLSNHEFFVRLGQSLINALNEATAEGFVFRVDMRLRPNGASGPLALSFDALEHYYQTHGREWERYALIKARVCAGSRAAGEELRARLKPFVFRKYLDYGTLEGIRAMKSMIAREVERKGMQGNIKLGPGGIREIEFLAQALQLIRGGREPQLQEPALLKVLPRLAAAGHIGREEERELAAAYVFLRNVEHRLQMADDRQTQQLPSDERERLRLAFAAGFADWATFEAALARHRHRVQELFAGMFAPPPGAAQPQAADALGAVWPGPPDADAAQQALRRAGYPEPAAALALLEGLRSGPAYGAFSAEGKARMDRLVPLMLAAAGASPDPQTTLARLVNLLEAIGRRSAYLALLIENPMALAQLVKLLGASPWIAGWVAQHPIVLDELLDPRSLYEPLTHARLTDELRQCLAHIPAEDLELQMEVLREFRHSHVLRVAAAAIAGGAGAPNGAGPGLAPEQVGAHLAWIAEAAIEESLDLVRRALIVRHGAPRCPDGARPGFVVVGYGKLGGLELGYASDLDMIFIYEGCEDGATEGARSLPNETFFARLGQRLIHVLTTRTPGGILYEVDMRLRPSGKSGPLVTSLEAFRAYQQTHAWTWEHQALVRARAVAGDPGLRRGFEEVRRAVLCQARDPARLKREVLEMRAKMAQAHGAGDPVRFDLKHDAGGIVDIEFMVQYGVLRWAHEHPVLARHTDNIQLLEALAAAGRLNAGQAQTLAEAYRRYLSLEHRTRLMERGSQVDRAELGDLPERVRRIWDEVFEKGEGE</sequence>
<dbReference type="InterPro" id="IPR043519">
    <property type="entry name" value="NT_sf"/>
</dbReference>
<comment type="catalytic activity">
    <reaction evidence="7">
        <text>[glutamine synthetase]-O(4)-(5'-adenylyl)-L-tyrosine + phosphate = [glutamine synthetase]-L-tyrosine + ADP</text>
        <dbReference type="Rhea" id="RHEA:43716"/>
        <dbReference type="Rhea" id="RHEA-COMP:10660"/>
        <dbReference type="Rhea" id="RHEA-COMP:10661"/>
        <dbReference type="ChEBI" id="CHEBI:43474"/>
        <dbReference type="ChEBI" id="CHEBI:46858"/>
        <dbReference type="ChEBI" id="CHEBI:83624"/>
        <dbReference type="ChEBI" id="CHEBI:456216"/>
        <dbReference type="EC" id="2.7.7.89"/>
    </reaction>
</comment>
<dbReference type="STRING" id="1817760.A2151_06090"/>
<evidence type="ECO:0000256" key="5">
    <source>
        <dbReference type="ARBA" id="ARBA00022842"/>
    </source>
</evidence>
<evidence type="ECO:0000256" key="1">
    <source>
        <dbReference type="ARBA" id="ARBA00022679"/>
    </source>
</evidence>
<feature type="region of interest" description="Adenylyl removase" evidence="7">
    <location>
        <begin position="1"/>
        <end position="457"/>
    </location>
</feature>
<organism evidence="10 11">
    <name type="scientific">Candidatus Muproteobacteria bacterium RBG_16_65_34</name>
    <dbReference type="NCBI Taxonomy" id="1817760"/>
    <lineage>
        <taxon>Bacteria</taxon>
        <taxon>Pseudomonadati</taxon>
        <taxon>Pseudomonadota</taxon>
        <taxon>Candidatus Muproteobacteria</taxon>
    </lineage>
</organism>
<dbReference type="InterPro" id="IPR005190">
    <property type="entry name" value="GlnE_rpt_dom"/>
</dbReference>
<keyword evidence="1 7" id="KW-0808">Transferase</keyword>
<comment type="caution">
    <text evidence="10">The sequence shown here is derived from an EMBL/GenBank/DDBJ whole genome shotgun (WGS) entry which is preliminary data.</text>
</comment>
<accession>A0A1F6TNJ1</accession>
<dbReference type="SUPFAM" id="SSF81593">
    <property type="entry name" value="Nucleotidyltransferase substrate binding subunit/domain"/>
    <property type="match status" value="2"/>
</dbReference>
<dbReference type="PANTHER" id="PTHR30621">
    <property type="entry name" value="GLUTAMINE SYNTHETASE ADENYLYLTRANSFERASE"/>
    <property type="match status" value="1"/>
</dbReference>
<dbReference type="GO" id="GO:0047388">
    <property type="term" value="F:[glutamine synthetase]-adenylyl-L-tyrosine phosphorylase activity"/>
    <property type="evidence" value="ECO:0007669"/>
    <property type="project" value="UniProtKB-EC"/>
</dbReference>